<dbReference type="EMBL" id="JACHHH010000011">
    <property type="protein sequence ID" value="MBB6041989.1"/>
    <property type="molecule type" value="Genomic_DNA"/>
</dbReference>
<protein>
    <submittedName>
        <fullName evidence="1">Uncharacterized protein</fullName>
    </submittedName>
</protein>
<dbReference type="RefSeq" id="WP_183684523.1">
    <property type="nucleotide sequence ID" value="NZ_JACHHH010000011.1"/>
</dbReference>
<reference evidence="1 2" key="1">
    <citation type="submission" date="2020-08" db="EMBL/GenBank/DDBJ databases">
        <title>Genomic Encyclopedia of Type Strains, Phase IV (KMG-IV): sequencing the most valuable type-strain genomes for metagenomic binning, comparative biology and taxonomic classification.</title>
        <authorList>
            <person name="Goeker M."/>
        </authorList>
    </citation>
    <scope>NUCLEOTIDE SEQUENCE [LARGE SCALE GENOMIC DNA]</scope>
    <source>
        <strain evidence="1 2">DSM 17245</strain>
    </source>
</reference>
<sequence>MFSVNFFSEDNGNKPVAEFISALAPKMKAKVVSDLHRLEMLGFEARYPLRREKYFEKRGRG</sequence>
<evidence type="ECO:0000313" key="1">
    <source>
        <dbReference type="EMBL" id="MBB6041989.1"/>
    </source>
</evidence>
<proteinExistence type="predicted"/>
<evidence type="ECO:0000313" key="2">
    <source>
        <dbReference type="Proteomes" id="UP000522163"/>
    </source>
</evidence>
<organism evidence="1 2">
    <name type="scientific">Oribacterium sinus</name>
    <dbReference type="NCBI Taxonomy" id="237576"/>
    <lineage>
        <taxon>Bacteria</taxon>
        <taxon>Bacillati</taxon>
        <taxon>Bacillota</taxon>
        <taxon>Clostridia</taxon>
        <taxon>Lachnospirales</taxon>
        <taxon>Lachnospiraceae</taxon>
        <taxon>Oribacterium</taxon>
    </lineage>
</organism>
<accession>A0A7W9W3H1</accession>
<comment type="caution">
    <text evidence="1">The sequence shown here is derived from an EMBL/GenBank/DDBJ whole genome shotgun (WGS) entry which is preliminary data.</text>
</comment>
<name>A0A7W9W3H1_9FIRM</name>
<dbReference type="GeneID" id="85015510"/>
<dbReference type="Proteomes" id="UP000522163">
    <property type="component" value="Unassembled WGS sequence"/>
</dbReference>
<dbReference type="AlphaFoldDB" id="A0A7W9W3H1"/>
<gene>
    <name evidence="1" type="ORF">HNQ46_001984</name>
</gene>